<reference evidence="1 2" key="1">
    <citation type="submission" date="2017-11" db="EMBL/GenBank/DDBJ databases">
        <title>Comparative genomics of Botrytis spp.</title>
        <authorList>
            <person name="Valero-Jimenez C.A."/>
            <person name="Tapia P."/>
            <person name="Veloso J."/>
            <person name="Silva-Moreno E."/>
            <person name="Staats M."/>
            <person name="Valdes J.H."/>
            <person name="Van Kan J.A.L."/>
        </authorList>
    </citation>
    <scope>NUCLEOTIDE SEQUENCE [LARGE SCALE GENOMIC DNA]</scope>
    <source>
        <strain evidence="1 2">MUCL2830</strain>
    </source>
</reference>
<accession>A0A4Y8D9J6</accession>
<organism evidence="1 2">
    <name type="scientific">Botryotinia calthae</name>
    <dbReference type="NCBI Taxonomy" id="38488"/>
    <lineage>
        <taxon>Eukaryota</taxon>
        <taxon>Fungi</taxon>
        <taxon>Dikarya</taxon>
        <taxon>Ascomycota</taxon>
        <taxon>Pezizomycotina</taxon>
        <taxon>Leotiomycetes</taxon>
        <taxon>Helotiales</taxon>
        <taxon>Sclerotiniaceae</taxon>
        <taxon>Botryotinia</taxon>
    </lineage>
</organism>
<dbReference type="EMBL" id="PHWZ01000070">
    <property type="protein sequence ID" value="TEY74766.1"/>
    <property type="molecule type" value="Genomic_DNA"/>
</dbReference>
<gene>
    <name evidence="1" type="ORF">BOTCAL_0070g00330</name>
</gene>
<keyword evidence="2" id="KW-1185">Reference proteome</keyword>
<dbReference type="Proteomes" id="UP000297299">
    <property type="component" value="Unassembled WGS sequence"/>
</dbReference>
<dbReference type="OrthoDB" id="3447820at2759"/>
<name>A0A4Y8D9J6_9HELO</name>
<evidence type="ECO:0000313" key="2">
    <source>
        <dbReference type="Proteomes" id="UP000297299"/>
    </source>
</evidence>
<evidence type="ECO:0000313" key="1">
    <source>
        <dbReference type="EMBL" id="TEY74766.1"/>
    </source>
</evidence>
<proteinExistence type="predicted"/>
<sequence length="78" mass="9095">MKQIHREDTLQNLIDTRDWVKGGRECGNSNFQYIEFGFVQSCRSWSVGVVSYRYSITDGQTQVSSIRPKRIFISDDDE</sequence>
<protein>
    <submittedName>
        <fullName evidence="1">Uncharacterized protein</fullName>
    </submittedName>
</protein>
<dbReference type="AlphaFoldDB" id="A0A4Y8D9J6"/>
<comment type="caution">
    <text evidence="1">The sequence shown here is derived from an EMBL/GenBank/DDBJ whole genome shotgun (WGS) entry which is preliminary data.</text>
</comment>